<dbReference type="InterPro" id="IPR050072">
    <property type="entry name" value="Peptidase_M20A"/>
</dbReference>
<gene>
    <name evidence="11" type="ORF">QOZ94_003950</name>
</gene>
<keyword evidence="4" id="KW-0055">Arginine biosynthesis</keyword>
<dbReference type="EMBL" id="JAUSVY010000013">
    <property type="protein sequence ID" value="MDQ0507134.1"/>
    <property type="molecule type" value="Genomic_DNA"/>
</dbReference>
<dbReference type="PANTHER" id="PTHR43808:SF31">
    <property type="entry name" value="N-ACETYL-L-CITRULLINE DEACETYLASE"/>
    <property type="match status" value="1"/>
</dbReference>
<dbReference type="PROSITE" id="PS00759">
    <property type="entry name" value="ARGE_DAPE_CPG2_2"/>
    <property type="match status" value="1"/>
</dbReference>
<comment type="similarity">
    <text evidence="2">Belongs to the peptidase M20A family. ArgE subfamily.</text>
</comment>
<evidence type="ECO:0000256" key="5">
    <source>
        <dbReference type="ARBA" id="ARBA00022605"/>
    </source>
</evidence>
<dbReference type="Proteomes" id="UP001241747">
    <property type="component" value="Unassembled WGS sequence"/>
</dbReference>
<keyword evidence="5" id="KW-0028">Amino-acid biosynthesis</keyword>
<dbReference type="Pfam" id="PF07687">
    <property type="entry name" value="M20_dimer"/>
    <property type="match status" value="1"/>
</dbReference>
<protein>
    <submittedName>
        <fullName evidence="11">Acetylornithine deacetylase</fullName>
        <ecNumber evidence="11">3.5.1.16</ecNumber>
    </submittedName>
</protein>
<dbReference type="GO" id="GO:0008777">
    <property type="term" value="F:acetylornithine deacetylase activity"/>
    <property type="evidence" value="ECO:0007669"/>
    <property type="project" value="UniProtKB-EC"/>
</dbReference>
<dbReference type="PANTHER" id="PTHR43808">
    <property type="entry name" value="ACETYLORNITHINE DEACETYLASE"/>
    <property type="match status" value="1"/>
</dbReference>
<evidence type="ECO:0000256" key="7">
    <source>
        <dbReference type="ARBA" id="ARBA00022801"/>
    </source>
</evidence>
<dbReference type="InterPro" id="IPR002933">
    <property type="entry name" value="Peptidase_M20"/>
</dbReference>
<dbReference type="NCBIfam" id="NF005710">
    <property type="entry name" value="PRK07522.1"/>
    <property type="match status" value="1"/>
</dbReference>
<evidence type="ECO:0000256" key="4">
    <source>
        <dbReference type="ARBA" id="ARBA00022571"/>
    </source>
</evidence>
<dbReference type="PROSITE" id="PS00758">
    <property type="entry name" value="ARGE_DAPE_CPG2_1"/>
    <property type="match status" value="1"/>
</dbReference>
<proteinExistence type="inferred from homology"/>
<feature type="domain" description="Peptidase M20 dimerisation" evidence="10">
    <location>
        <begin position="171"/>
        <end position="284"/>
    </location>
</feature>
<dbReference type="Pfam" id="PF01546">
    <property type="entry name" value="Peptidase_M20"/>
    <property type="match status" value="1"/>
</dbReference>
<keyword evidence="7 11" id="KW-0378">Hydrolase</keyword>
<evidence type="ECO:0000256" key="3">
    <source>
        <dbReference type="ARBA" id="ARBA00022490"/>
    </source>
</evidence>
<evidence type="ECO:0000256" key="6">
    <source>
        <dbReference type="ARBA" id="ARBA00022723"/>
    </source>
</evidence>
<dbReference type="NCBIfam" id="TIGR01892">
    <property type="entry name" value="AcOrn-deacetyl"/>
    <property type="match status" value="1"/>
</dbReference>
<comment type="cofactor">
    <cofactor evidence="1">
        <name>Zn(2+)</name>
        <dbReference type="ChEBI" id="CHEBI:29105"/>
    </cofactor>
</comment>
<comment type="caution">
    <text evidence="11">The sequence shown here is derived from an EMBL/GenBank/DDBJ whole genome shotgun (WGS) entry which is preliminary data.</text>
</comment>
<dbReference type="RefSeq" id="WP_237347263.1">
    <property type="nucleotide sequence ID" value="NZ_JABWGX010000031.1"/>
</dbReference>
<keyword evidence="3" id="KW-0963">Cytoplasm</keyword>
<evidence type="ECO:0000256" key="1">
    <source>
        <dbReference type="ARBA" id="ARBA00001947"/>
    </source>
</evidence>
<dbReference type="InterPro" id="IPR001261">
    <property type="entry name" value="ArgE/DapE_CS"/>
</dbReference>
<name>A0ABU0LJ58_XANAG</name>
<dbReference type="InterPro" id="IPR010169">
    <property type="entry name" value="AcOrn-deacetyl"/>
</dbReference>
<organism evidence="11 12">
    <name type="scientific">Xanthobacter agilis</name>
    <dbReference type="NCBI Taxonomy" id="47492"/>
    <lineage>
        <taxon>Bacteria</taxon>
        <taxon>Pseudomonadati</taxon>
        <taxon>Pseudomonadota</taxon>
        <taxon>Alphaproteobacteria</taxon>
        <taxon>Hyphomicrobiales</taxon>
        <taxon>Xanthobacteraceae</taxon>
        <taxon>Xanthobacter</taxon>
    </lineage>
</organism>
<sequence length="384" mass="40320">MSARSLDLLDRLVAFPTVSSASNRELIAFVEAFLAARGIEAMLVPNADGTKANLFATIGPRDTGGVMLSGHTDVVPVEGQAWSGDPFRLREVGGRLLGRGTTDMKGFLACALAAADRAARMELALPLHLALSYDEEIGCIGVRGLIDALALAPFRPQMAIIGEPTAMAVATGHKGKTALRALCCGREAHSALAPTALNAIHLAAAFVDKIRARQALYARGGARDAAYDVPYSTFHVGRIAGGTALNIVPNACTLELEFRNLAEDDPATLLAELEADAEAVALPWTAAFPEAAVKLEATNSYPGLATADDAPVVDFTRSLTGSNARMKLAFGTEGGLFQSRLSIPTVVCGPGSMDQGHKPDEWVARDQIAACDHFMDALLARLSA</sequence>
<evidence type="ECO:0000259" key="10">
    <source>
        <dbReference type="Pfam" id="PF07687"/>
    </source>
</evidence>
<evidence type="ECO:0000313" key="11">
    <source>
        <dbReference type="EMBL" id="MDQ0507134.1"/>
    </source>
</evidence>
<dbReference type="InterPro" id="IPR036264">
    <property type="entry name" value="Bact_exopeptidase_dim_dom"/>
</dbReference>
<dbReference type="SUPFAM" id="SSF55031">
    <property type="entry name" value="Bacterial exopeptidase dimerisation domain"/>
    <property type="match status" value="1"/>
</dbReference>
<evidence type="ECO:0000313" key="12">
    <source>
        <dbReference type="Proteomes" id="UP001241747"/>
    </source>
</evidence>
<evidence type="ECO:0000256" key="2">
    <source>
        <dbReference type="ARBA" id="ARBA00005691"/>
    </source>
</evidence>
<keyword evidence="9" id="KW-0170">Cobalt</keyword>
<dbReference type="InterPro" id="IPR011650">
    <property type="entry name" value="Peptidase_M20_dimer"/>
</dbReference>
<reference evidence="11 12" key="1">
    <citation type="submission" date="2023-07" db="EMBL/GenBank/DDBJ databases">
        <title>Genomic Encyclopedia of Type Strains, Phase IV (KMG-IV): sequencing the most valuable type-strain genomes for metagenomic binning, comparative biology and taxonomic classification.</title>
        <authorList>
            <person name="Goeker M."/>
        </authorList>
    </citation>
    <scope>NUCLEOTIDE SEQUENCE [LARGE SCALE GENOMIC DNA]</scope>
    <source>
        <strain evidence="11 12">DSM 3770</strain>
    </source>
</reference>
<dbReference type="CDD" id="cd03894">
    <property type="entry name" value="M20_ArgE"/>
    <property type="match status" value="1"/>
</dbReference>
<keyword evidence="6" id="KW-0479">Metal-binding</keyword>
<keyword evidence="8" id="KW-0862">Zinc</keyword>
<dbReference type="EC" id="3.5.1.16" evidence="11"/>
<accession>A0ABU0LJ58</accession>
<evidence type="ECO:0000256" key="8">
    <source>
        <dbReference type="ARBA" id="ARBA00022833"/>
    </source>
</evidence>
<dbReference type="Gene3D" id="3.40.630.10">
    <property type="entry name" value="Zn peptidases"/>
    <property type="match status" value="1"/>
</dbReference>
<dbReference type="SUPFAM" id="SSF53187">
    <property type="entry name" value="Zn-dependent exopeptidases"/>
    <property type="match status" value="1"/>
</dbReference>
<dbReference type="Gene3D" id="3.30.70.360">
    <property type="match status" value="1"/>
</dbReference>
<evidence type="ECO:0000256" key="9">
    <source>
        <dbReference type="ARBA" id="ARBA00023285"/>
    </source>
</evidence>
<keyword evidence="12" id="KW-1185">Reference proteome</keyword>